<dbReference type="SMART" id="SM00387">
    <property type="entry name" value="HATPase_c"/>
    <property type="match status" value="1"/>
</dbReference>
<dbReference type="SUPFAM" id="SSF47384">
    <property type="entry name" value="Homodimeric domain of signal transducing histidine kinase"/>
    <property type="match status" value="1"/>
</dbReference>
<dbReference type="FunFam" id="3.30.565.10:FF:000006">
    <property type="entry name" value="Sensor histidine kinase WalK"/>
    <property type="match status" value="1"/>
</dbReference>
<evidence type="ECO:0000256" key="6">
    <source>
        <dbReference type="ARBA" id="ARBA00022692"/>
    </source>
</evidence>
<dbReference type="OrthoDB" id="8583694at2"/>
<keyword evidence="6 11" id="KW-0812">Transmembrane</keyword>
<keyword evidence="8 11" id="KW-1133">Transmembrane helix</keyword>
<reference evidence="14 15" key="1">
    <citation type="journal article" date="2018" name="Environ. Microbiol.">
        <title>Isolation and genomic characterization of Novimethylophilus kurashikiensis gen. nov. sp. nov., a new lanthanide-dependent methylotrophic species of Methylophilaceae.</title>
        <authorList>
            <person name="Lv H."/>
            <person name="Sahin N."/>
            <person name="Tani A."/>
        </authorList>
    </citation>
    <scope>NUCLEOTIDE SEQUENCE [LARGE SCALE GENOMIC DNA]</scope>
    <source>
        <strain evidence="14 15">La2-4</strain>
    </source>
</reference>
<proteinExistence type="predicted"/>
<dbReference type="SMART" id="SM00388">
    <property type="entry name" value="HisKA"/>
    <property type="match status" value="1"/>
</dbReference>
<dbReference type="PROSITE" id="PS50885">
    <property type="entry name" value="HAMP"/>
    <property type="match status" value="1"/>
</dbReference>
<dbReference type="InterPro" id="IPR013727">
    <property type="entry name" value="2CSK_N"/>
</dbReference>
<accession>A0A2R5FA69</accession>
<evidence type="ECO:0000256" key="9">
    <source>
        <dbReference type="ARBA" id="ARBA00023012"/>
    </source>
</evidence>
<keyword evidence="7 14" id="KW-0418">Kinase</keyword>
<dbReference type="Pfam" id="PF00512">
    <property type="entry name" value="HisKA"/>
    <property type="match status" value="1"/>
</dbReference>
<feature type="domain" description="Histidine kinase" evidence="12">
    <location>
        <begin position="247"/>
        <end position="462"/>
    </location>
</feature>
<dbReference type="InterPro" id="IPR003594">
    <property type="entry name" value="HATPase_dom"/>
</dbReference>
<dbReference type="Pfam" id="PF02518">
    <property type="entry name" value="HATPase_c"/>
    <property type="match status" value="1"/>
</dbReference>
<dbReference type="InterPro" id="IPR004358">
    <property type="entry name" value="Sig_transdc_His_kin-like_C"/>
</dbReference>
<evidence type="ECO:0000256" key="1">
    <source>
        <dbReference type="ARBA" id="ARBA00000085"/>
    </source>
</evidence>
<evidence type="ECO:0000256" key="10">
    <source>
        <dbReference type="ARBA" id="ARBA00023136"/>
    </source>
</evidence>
<keyword evidence="9" id="KW-0902">Two-component regulatory system</keyword>
<organism evidence="14 15">
    <name type="scientific">Novimethylophilus kurashikiensis</name>
    <dbReference type="NCBI Taxonomy" id="1825523"/>
    <lineage>
        <taxon>Bacteria</taxon>
        <taxon>Pseudomonadati</taxon>
        <taxon>Pseudomonadota</taxon>
        <taxon>Betaproteobacteria</taxon>
        <taxon>Nitrosomonadales</taxon>
        <taxon>Methylophilaceae</taxon>
        <taxon>Novimethylophilus</taxon>
    </lineage>
</organism>
<dbReference type="SUPFAM" id="SSF55874">
    <property type="entry name" value="ATPase domain of HSP90 chaperone/DNA topoisomerase II/histidine kinase"/>
    <property type="match status" value="1"/>
</dbReference>
<evidence type="ECO:0000259" key="13">
    <source>
        <dbReference type="PROSITE" id="PS50885"/>
    </source>
</evidence>
<name>A0A2R5FA69_9PROT</name>
<dbReference type="EMBL" id="BDOQ01000003">
    <property type="protein sequence ID" value="GBG13813.1"/>
    <property type="molecule type" value="Genomic_DNA"/>
</dbReference>
<dbReference type="Gene3D" id="6.10.340.10">
    <property type="match status" value="1"/>
</dbReference>
<dbReference type="InterPro" id="IPR050428">
    <property type="entry name" value="TCS_sensor_his_kinase"/>
</dbReference>
<keyword evidence="15" id="KW-1185">Reference proteome</keyword>
<dbReference type="CDD" id="cd00082">
    <property type="entry name" value="HisKA"/>
    <property type="match status" value="1"/>
</dbReference>
<evidence type="ECO:0000256" key="11">
    <source>
        <dbReference type="SAM" id="Phobius"/>
    </source>
</evidence>
<dbReference type="Proteomes" id="UP000245081">
    <property type="component" value="Unassembled WGS sequence"/>
</dbReference>
<dbReference type="InterPro" id="IPR036097">
    <property type="entry name" value="HisK_dim/P_sf"/>
</dbReference>
<keyword evidence="10 11" id="KW-0472">Membrane</keyword>
<dbReference type="EC" id="2.7.13.3" evidence="3"/>
<evidence type="ECO:0000256" key="2">
    <source>
        <dbReference type="ARBA" id="ARBA00004429"/>
    </source>
</evidence>
<dbReference type="PANTHER" id="PTHR45436">
    <property type="entry name" value="SENSOR HISTIDINE KINASE YKOH"/>
    <property type="match status" value="1"/>
</dbReference>
<dbReference type="CDD" id="cd00075">
    <property type="entry name" value="HATPase"/>
    <property type="match status" value="1"/>
</dbReference>
<comment type="caution">
    <text evidence="14">The sequence shown here is derived from an EMBL/GenBank/DDBJ whole genome shotgun (WGS) entry which is preliminary data.</text>
</comment>
<dbReference type="PRINTS" id="PR00344">
    <property type="entry name" value="BCTRLSENSOR"/>
</dbReference>
<dbReference type="InterPro" id="IPR003660">
    <property type="entry name" value="HAMP_dom"/>
</dbReference>
<dbReference type="InterPro" id="IPR003661">
    <property type="entry name" value="HisK_dim/P_dom"/>
</dbReference>
<dbReference type="InterPro" id="IPR005467">
    <property type="entry name" value="His_kinase_dom"/>
</dbReference>
<protein>
    <recommendedName>
        <fullName evidence="3">histidine kinase</fullName>
        <ecNumber evidence="3">2.7.13.3</ecNumber>
    </recommendedName>
</protein>
<dbReference type="PANTHER" id="PTHR45436:SF1">
    <property type="entry name" value="SENSOR PROTEIN QSEC"/>
    <property type="match status" value="1"/>
</dbReference>
<evidence type="ECO:0000256" key="7">
    <source>
        <dbReference type="ARBA" id="ARBA00022777"/>
    </source>
</evidence>
<dbReference type="GO" id="GO:0005886">
    <property type="term" value="C:plasma membrane"/>
    <property type="evidence" value="ECO:0007669"/>
    <property type="project" value="UniProtKB-SubCell"/>
</dbReference>
<evidence type="ECO:0000256" key="3">
    <source>
        <dbReference type="ARBA" id="ARBA00012438"/>
    </source>
</evidence>
<comment type="subcellular location">
    <subcellularLocation>
        <location evidence="2">Cell inner membrane</location>
        <topology evidence="2">Multi-pass membrane protein</topology>
    </subcellularLocation>
</comment>
<keyword evidence="4" id="KW-0597">Phosphoprotein</keyword>
<feature type="transmembrane region" description="Helical" evidence="11">
    <location>
        <begin position="12"/>
        <end position="32"/>
    </location>
</feature>
<comment type="catalytic activity">
    <reaction evidence="1">
        <text>ATP + protein L-histidine = ADP + protein N-phospho-L-histidine.</text>
        <dbReference type="EC" id="2.7.13.3"/>
    </reaction>
</comment>
<dbReference type="Gene3D" id="3.30.565.10">
    <property type="entry name" value="Histidine kinase-like ATPase, C-terminal domain"/>
    <property type="match status" value="1"/>
</dbReference>
<dbReference type="PROSITE" id="PS50109">
    <property type="entry name" value="HIS_KIN"/>
    <property type="match status" value="1"/>
</dbReference>
<evidence type="ECO:0000256" key="5">
    <source>
        <dbReference type="ARBA" id="ARBA00022679"/>
    </source>
</evidence>
<gene>
    <name evidence="14" type="primary">tctE</name>
    <name evidence="14" type="ORF">NMK_1364</name>
</gene>
<sequence length="467" mass="51924">MRAKARTLRRQLLIWLLALLIPLLILGGYNSYFRAYHFSNLAYDRSLFRAALALADQVFVVHGKVLVDLPQKALDLLEYDKDDWIYYRVTDPKGNIVTGEPRLLPPPTLPPPGEHLYYDTMLGDNHVRVVAFSLPLTGTSAKGSALVQVAETKSKRDRLAQEIITTMMLPQLLIVLLAGALVHYGVRRGLAPLERLQRAVEQRSYRDLSAVPYEDAPREVQPLLRAMNDLMKRLRESMGRQQRFTADASHQLRTPLAGLQTQAEMALRETDPAHIRQALERILASAGRVSHLVSQLLALARVEPGSGREIQQQPLDIVQLARDTTAEWVSAALDKHIDLGFETDIPAQQIMGNPLMLHELLANLLDNAIRYSPKGGKITVSTRDSDMHVLLAVEDDGPGIPPEERERIFERFHRLSESTSDGCGLGLAIVKEIAQAHQAEIMVTEGEDGLGTRMVVSIPVLKAGNAV</sequence>
<dbReference type="GO" id="GO:0000155">
    <property type="term" value="F:phosphorelay sensor kinase activity"/>
    <property type="evidence" value="ECO:0007669"/>
    <property type="project" value="InterPro"/>
</dbReference>
<dbReference type="RefSeq" id="WP_109014973.1">
    <property type="nucleotide sequence ID" value="NZ_BDOQ01000003.1"/>
</dbReference>
<dbReference type="InterPro" id="IPR036890">
    <property type="entry name" value="HATPase_C_sf"/>
</dbReference>
<keyword evidence="5 14" id="KW-0808">Transferase</keyword>
<evidence type="ECO:0000313" key="15">
    <source>
        <dbReference type="Proteomes" id="UP000245081"/>
    </source>
</evidence>
<evidence type="ECO:0000313" key="14">
    <source>
        <dbReference type="EMBL" id="GBG13813.1"/>
    </source>
</evidence>
<dbReference type="AlphaFoldDB" id="A0A2R5FA69"/>
<evidence type="ECO:0000256" key="8">
    <source>
        <dbReference type="ARBA" id="ARBA00022989"/>
    </source>
</evidence>
<evidence type="ECO:0000256" key="4">
    <source>
        <dbReference type="ARBA" id="ARBA00022553"/>
    </source>
</evidence>
<dbReference type="Pfam" id="PF08521">
    <property type="entry name" value="2CSK_N"/>
    <property type="match status" value="1"/>
</dbReference>
<evidence type="ECO:0000259" key="12">
    <source>
        <dbReference type="PROSITE" id="PS50109"/>
    </source>
</evidence>
<feature type="domain" description="HAMP" evidence="13">
    <location>
        <begin position="187"/>
        <end position="239"/>
    </location>
</feature>
<dbReference type="SMART" id="SM00304">
    <property type="entry name" value="HAMP"/>
    <property type="match status" value="1"/>
</dbReference>
<dbReference type="Gene3D" id="1.10.287.130">
    <property type="match status" value="1"/>
</dbReference>